<proteinExistence type="predicted"/>
<dbReference type="Proteomes" id="UP000187429">
    <property type="component" value="Unassembled WGS sequence"/>
</dbReference>
<dbReference type="AlphaFoldDB" id="A0A1R1X382"/>
<comment type="caution">
    <text evidence="1">The sequence shown here is derived from an EMBL/GenBank/DDBJ whole genome shotgun (WGS) entry which is preliminary data.</text>
</comment>
<dbReference type="EMBL" id="LSSM01007182">
    <property type="protein sequence ID" value="OMJ09057.1"/>
    <property type="molecule type" value="Genomic_DNA"/>
</dbReference>
<sequence length="79" mass="9273">MLSMIDTVTRNLKELSTEKRLDPFSRSLMTQRARKEAVSERISYLNTGLVELRKLGHKKNEKIKITSSNRDNQRVVKRQ</sequence>
<accession>A0A1R1X382</accession>
<reference evidence="2" key="1">
    <citation type="submission" date="2017-01" db="EMBL/GenBank/DDBJ databases">
        <authorList>
            <person name="Wang Y."/>
            <person name="White M."/>
            <person name="Kvist S."/>
            <person name="Moncalvo J.-M."/>
        </authorList>
    </citation>
    <scope>NUCLEOTIDE SEQUENCE [LARGE SCALE GENOMIC DNA]</scope>
    <source>
        <strain evidence="2">ID-206-W2</strain>
    </source>
</reference>
<gene>
    <name evidence="1" type="ORF">AYI69_g10830</name>
</gene>
<name>A0A1R1X382_9FUNG</name>
<keyword evidence="2" id="KW-1185">Reference proteome</keyword>
<organism evidence="1 2">
    <name type="scientific">Smittium culicis</name>
    <dbReference type="NCBI Taxonomy" id="133412"/>
    <lineage>
        <taxon>Eukaryota</taxon>
        <taxon>Fungi</taxon>
        <taxon>Fungi incertae sedis</taxon>
        <taxon>Zoopagomycota</taxon>
        <taxon>Kickxellomycotina</taxon>
        <taxon>Harpellomycetes</taxon>
        <taxon>Harpellales</taxon>
        <taxon>Legeriomycetaceae</taxon>
        <taxon>Smittium</taxon>
    </lineage>
</organism>
<evidence type="ECO:0000313" key="2">
    <source>
        <dbReference type="Proteomes" id="UP000187429"/>
    </source>
</evidence>
<evidence type="ECO:0000313" key="1">
    <source>
        <dbReference type="EMBL" id="OMJ09057.1"/>
    </source>
</evidence>
<dbReference type="OrthoDB" id="5592268at2759"/>
<protein>
    <submittedName>
        <fullName evidence="1">Uncharacterized protein</fullName>
    </submittedName>
</protein>